<evidence type="ECO:0000313" key="1">
    <source>
        <dbReference type="EMBL" id="KKM22938.1"/>
    </source>
</evidence>
<sequence length="68" mass="7704">MTRQSTITKSDIQYLIRLMHQAEEKLVAFGLSGCQKTGFNDDMWACVDLLDLKQAIDRILDRGKTNGT</sequence>
<protein>
    <submittedName>
        <fullName evidence="1">Uncharacterized protein</fullName>
    </submittedName>
</protein>
<gene>
    <name evidence="1" type="ORF">LCGC14_1620220</name>
</gene>
<proteinExistence type="predicted"/>
<organism evidence="1">
    <name type="scientific">marine sediment metagenome</name>
    <dbReference type="NCBI Taxonomy" id="412755"/>
    <lineage>
        <taxon>unclassified sequences</taxon>
        <taxon>metagenomes</taxon>
        <taxon>ecological metagenomes</taxon>
    </lineage>
</organism>
<comment type="caution">
    <text evidence="1">The sequence shown here is derived from an EMBL/GenBank/DDBJ whole genome shotgun (WGS) entry which is preliminary data.</text>
</comment>
<name>A0A0F9KL88_9ZZZZ</name>
<accession>A0A0F9KL88</accession>
<dbReference type="AlphaFoldDB" id="A0A0F9KL88"/>
<reference evidence="1" key="1">
    <citation type="journal article" date="2015" name="Nature">
        <title>Complex archaea that bridge the gap between prokaryotes and eukaryotes.</title>
        <authorList>
            <person name="Spang A."/>
            <person name="Saw J.H."/>
            <person name="Jorgensen S.L."/>
            <person name="Zaremba-Niedzwiedzka K."/>
            <person name="Martijn J."/>
            <person name="Lind A.E."/>
            <person name="van Eijk R."/>
            <person name="Schleper C."/>
            <person name="Guy L."/>
            <person name="Ettema T.J."/>
        </authorList>
    </citation>
    <scope>NUCLEOTIDE SEQUENCE</scope>
</reference>
<dbReference type="EMBL" id="LAZR01013227">
    <property type="protein sequence ID" value="KKM22938.1"/>
    <property type="molecule type" value="Genomic_DNA"/>
</dbReference>